<feature type="region of interest" description="Disordered" evidence="1">
    <location>
        <begin position="25"/>
        <end position="51"/>
    </location>
</feature>
<proteinExistence type="predicted"/>
<dbReference type="PROSITE" id="PS51257">
    <property type="entry name" value="PROKAR_LIPOPROTEIN"/>
    <property type="match status" value="1"/>
</dbReference>
<evidence type="ECO:0000313" key="4">
    <source>
        <dbReference type="EMBL" id="MFC6870358.1"/>
    </source>
</evidence>
<protein>
    <submittedName>
        <fullName evidence="4">DUF732 domain-containing protein</fullName>
    </submittedName>
</protein>
<dbReference type="EMBL" id="JBHSXX010000001">
    <property type="protein sequence ID" value="MFC6870358.1"/>
    <property type="molecule type" value="Genomic_DNA"/>
</dbReference>
<name>A0ABW2C5E9_9PSEU</name>
<comment type="caution">
    <text evidence="4">The sequence shown here is derived from an EMBL/GenBank/DDBJ whole genome shotgun (WGS) entry which is preliminary data.</text>
</comment>
<feature type="compositionally biased region" description="Low complexity" evidence="1">
    <location>
        <begin position="29"/>
        <end position="43"/>
    </location>
</feature>
<evidence type="ECO:0000259" key="3">
    <source>
        <dbReference type="Pfam" id="PF05305"/>
    </source>
</evidence>
<dbReference type="Proteomes" id="UP001596337">
    <property type="component" value="Unassembled WGS sequence"/>
</dbReference>
<gene>
    <name evidence="4" type="ORF">ACFQGD_24780</name>
</gene>
<feature type="chain" id="PRO_5046321773" evidence="2">
    <location>
        <begin position="20"/>
        <end position="126"/>
    </location>
</feature>
<keyword evidence="2" id="KW-0732">Signal</keyword>
<dbReference type="Pfam" id="PF05305">
    <property type="entry name" value="DUF732"/>
    <property type="match status" value="1"/>
</dbReference>
<evidence type="ECO:0000313" key="5">
    <source>
        <dbReference type="Proteomes" id="UP001596337"/>
    </source>
</evidence>
<evidence type="ECO:0000256" key="2">
    <source>
        <dbReference type="SAM" id="SignalP"/>
    </source>
</evidence>
<organism evidence="4 5">
    <name type="scientific">Haloechinothrix salitolerans</name>
    <dbReference type="NCBI Taxonomy" id="926830"/>
    <lineage>
        <taxon>Bacteria</taxon>
        <taxon>Bacillati</taxon>
        <taxon>Actinomycetota</taxon>
        <taxon>Actinomycetes</taxon>
        <taxon>Pseudonocardiales</taxon>
        <taxon>Pseudonocardiaceae</taxon>
        <taxon>Haloechinothrix</taxon>
    </lineage>
</organism>
<feature type="domain" description="DUF732" evidence="3">
    <location>
        <begin position="56"/>
        <end position="124"/>
    </location>
</feature>
<evidence type="ECO:0000256" key="1">
    <source>
        <dbReference type="SAM" id="MobiDB-lite"/>
    </source>
</evidence>
<dbReference type="InterPro" id="IPR007969">
    <property type="entry name" value="DUF732"/>
</dbReference>
<dbReference type="RefSeq" id="WP_345395320.1">
    <property type="nucleotide sequence ID" value="NZ_BAABLA010000023.1"/>
</dbReference>
<reference evidence="5" key="1">
    <citation type="journal article" date="2019" name="Int. J. Syst. Evol. Microbiol.">
        <title>The Global Catalogue of Microorganisms (GCM) 10K type strain sequencing project: providing services to taxonomists for standard genome sequencing and annotation.</title>
        <authorList>
            <consortium name="The Broad Institute Genomics Platform"/>
            <consortium name="The Broad Institute Genome Sequencing Center for Infectious Disease"/>
            <person name="Wu L."/>
            <person name="Ma J."/>
        </authorList>
    </citation>
    <scope>NUCLEOTIDE SEQUENCE [LARGE SCALE GENOMIC DNA]</scope>
    <source>
        <strain evidence="5">KCTC 32255</strain>
    </source>
</reference>
<keyword evidence="5" id="KW-1185">Reference proteome</keyword>
<feature type="signal peptide" evidence="2">
    <location>
        <begin position="1"/>
        <end position="19"/>
    </location>
</feature>
<sequence>MLRRLLRATLAACLIAALAACSGDDVEEPLSTRGGTSLTSSPPVSAGTTGADPMEEIYLDVLTEDGWLERNMLDETAALALGEWVCAELASGTSQREIWDELLDRSVMSASDAGHLTGAARVLCDK</sequence>
<accession>A0ABW2C5E9</accession>